<reference evidence="3 4" key="1">
    <citation type="submission" date="2017-12" db="EMBL/GenBank/DDBJ databases">
        <title>Phylogenetic diversity of female urinary microbiome.</title>
        <authorList>
            <person name="Thomas-White K."/>
            <person name="Wolfe A.J."/>
        </authorList>
    </citation>
    <scope>NUCLEOTIDE SEQUENCE [LARGE SCALE GENOMIC DNA]</scope>
    <source>
        <strain evidence="3 4">UMB0898</strain>
    </source>
</reference>
<evidence type="ECO:0000256" key="1">
    <source>
        <dbReference type="ARBA" id="ARBA00003238"/>
    </source>
</evidence>
<dbReference type="Gene3D" id="3.40.50.10440">
    <property type="entry name" value="Dihydroxyacetone kinase, domain 1"/>
    <property type="match status" value="1"/>
</dbReference>
<accession>A0A2I1K1T6</accession>
<dbReference type="Proteomes" id="UP000234384">
    <property type="component" value="Unassembled WGS sequence"/>
</dbReference>
<name>A0A2I1K1T6_9LACT</name>
<dbReference type="SUPFAM" id="SSF82549">
    <property type="entry name" value="DAK1/DegV-like"/>
    <property type="match status" value="1"/>
</dbReference>
<comment type="caution">
    <text evidence="3">The sequence shown here is derived from an EMBL/GenBank/DDBJ whole genome shotgun (WGS) entry which is preliminary data.</text>
</comment>
<dbReference type="Gene3D" id="2.20.28.50">
    <property type="entry name" value="degv family protein"/>
    <property type="match status" value="1"/>
</dbReference>
<sequence>MTEWKIVTDSGSAIRTLPTNKNIKFDVAPLTIRLGQQEFVDDAQLDLENFVQTMHEAKEKSSSACPSPDVYAQHFEGANKIICFTITGQLSGSFNSARIGATLAQEKNNSLDIYIHDSRSAGGEMDLLIHKAVELIEENPNQSIEELAQKIQAYHENTHVAIMLESVKNLANNGRVSKLISAVIGMMGIRLIGTRTNEGTIELNHKVRGQARGIRAMVDDMVKNGYRGGRIYLNHILCESLAQEVSDEITKLFPEADIHINCGSALCSFYAETNGIIIGYETI</sequence>
<dbReference type="InterPro" id="IPR003797">
    <property type="entry name" value="DegV"/>
</dbReference>
<evidence type="ECO:0000313" key="3">
    <source>
        <dbReference type="EMBL" id="PKY89624.1"/>
    </source>
</evidence>
<proteinExistence type="predicted"/>
<protein>
    <submittedName>
        <fullName evidence="3">Fatty acid-binding protein DegV</fullName>
    </submittedName>
</protein>
<dbReference type="EMBL" id="PKHE01000006">
    <property type="protein sequence ID" value="PKY89624.1"/>
    <property type="molecule type" value="Genomic_DNA"/>
</dbReference>
<dbReference type="NCBIfam" id="TIGR00762">
    <property type="entry name" value="DegV"/>
    <property type="match status" value="1"/>
</dbReference>
<gene>
    <name evidence="3" type="ORF">CYJ57_03625</name>
</gene>
<dbReference type="Gene3D" id="3.30.1180.10">
    <property type="match status" value="1"/>
</dbReference>
<organism evidence="3 4">
    <name type="scientific">Falseniella ignava</name>
    <dbReference type="NCBI Taxonomy" id="137730"/>
    <lineage>
        <taxon>Bacteria</taxon>
        <taxon>Bacillati</taxon>
        <taxon>Bacillota</taxon>
        <taxon>Bacilli</taxon>
        <taxon>Lactobacillales</taxon>
        <taxon>Aerococcaceae</taxon>
        <taxon>Falseniella</taxon>
    </lineage>
</organism>
<dbReference type="PANTHER" id="PTHR33434:SF2">
    <property type="entry name" value="FATTY ACID-BINDING PROTEIN TM_1468"/>
    <property type="match status" value="1"/>
</dbReference>
<dbReference type="Pfam" id="PF02645">
    <property type="entry name" value="DegV"/>
    <property type="match status" value="1"/>
</dbReference>
<comment type="function">
    <text evidence="1">May bind long-chain fatty acids, such as palmitate, and may play a role in lipid transport or fatty acid metabolism.</text>
</comment>
<evidence type="ECO:0000256" key="2">
    <source>
        <dbReference type="ARBA" id="ARBA00023121"/>
    </source>
</evidence>
<dbReference type="PANTHER" id="PTHR33434">
    <property type="entry name" value="DEGV DOMAIN-CONTAINING PROTEIN DR_1986-RELATED"/>
    <property type="match status" value="1"/>
</dbReference>
<dbReference type="InterPro" id="IPR043168">
    <property type="entry name" value="DegV_C"/>
</dbReference>
<dbReference type="RefSeq" id="WP_101954113.1">
    <property type="nucleotide sequence ID" value="NZ_PKHE01000006.1"/>
</dbReference>
<evidence type="ECO:0000313" key="4">
    <source>
        <dbReference type="Proteomes" id="UP000234384"/>
    </source>
</evidence>
<dbReference type="AlphaFoldDB" id="A0A2I1K1T6"/>
<keyword evidence="2" id="KW-0446">Lipid-binding</keyword>
<dbReference type="InterPro" id="IPR050270">
    <property type="entry name" value="DegV_domain_contain"/>
</dbReference>
<dbReference type="GO" id="GO:0008289">
    <property type="term" value="F:lipid binding"/>
    <property type="evidence" value="ECO:0007669"/>
    <property type="project" value="UniProtKB-KW"/>
</dbReference>
<dbReference type="OrthoDB" id="2138472at2"/>
<dbReference type="PROSITE" id="PS51482">
    <property type="entry name" value="DEGV"/>
    <property type="match status" value="1"/>
</dbReference>